<evidence type="ECO:0008006" key="5">
    <source>
        <dbReference type="Google" id="ProtNLM"/>
    </source>
</evidence>
<accession>A0A166J5H2</accession>
<evidence type="ECO:0000256" key="1">
    <source>
        <dbReference type="SAM" id="MobiDB-lite"/>
    </source>
</evidence>
<dbReference type="OrthoDB" id="7618497at2"/>
<dbReference type="AlphaFoldDB" id="A0A166J5H2"/>
<evidence type="ECO:0000313" key="3">
    <source>
        <dbReference type="EMBL" id="KZL49249.1"/>
    </source>
</evidence>
<feature type="chain" id="PRO_5007875679" description="DUF1176 domain-containing protein" evidence="2">
    <location>
        <begin position="22"/>
        <end position="380"/>
    </location>
</feature>
<reference evidence="3 4" key="1">
    <citation type="submission" date="2016-04" db="EMBL/GenBank/DDBJ databases">
        <title>Draft Genome Assembly of the Bloom-forming Cyanobacterium Nodularia spumigena Strain CENA596 in Shrimp Production Ponds.</title>
        <authorList>
            <person name="Popin R.V."/>
            <person name="Rigonato J."/>
            <person name="Abreu V.A."/>
            <person name="Andreote A.P."/>
            <person name="Silveira S.B."/>
            <person name="Odebrecht C."/>
            <person name="Fiore M.F."/>
        </authorList>
    </citation>
    <scope>NUCLEOTIDE SEQUENCE [LARGE SCALE GENOMIC DNA]</scope>
    <source>
        <strain evidence="3 4">CENA596</strain>
    </source>
</reference>
<protein>
    <recommendedName>
        <fullName evidence="5">DUF1176 domain-containing protein</fullName>
    </recommendedName>
</protein>
<gene>
    <name evidence="3" type="ORF">A2T98_13735</name>
</gene>
<name>A0A166J5H2_NODSP</name>
<dbReference type="Pfam" id="PF06674">
    <property type="entry name" value="DUF1176"/>
    <property type="match status" value="1"/>
</dbReference>
<dbReference type="PROSITE" id="PS51257">
    <property type="entry name" value="PROKAR_LIPOPROTEIN"/>
    <property type="match status" value="1"/>
</dbReference>
<feature type="signal peptide" evidence="2">
    <location>
        <begin position="1"/>
        <end position="21"/>
    </location>
</feature>
<feature type="compositionally biased region" description="Polar residues" evidence="1">
    <location>
        <begin position="30"/>
        <end position="50"/>
    </location>
</feature>
<organism evidence="3 4">
    <name type="scientific">Nodularia spumigena CENA596</name>
    <dbReference type="NCBI Taxonomy" id="1819295"/>
    <lineage>
        <taxon>Bacteria</taxon>
        <taxon>Bacillati</taxon>
        <taxon>Cyanobacteriota</taxon>
        <taxon>Cyanophyceae</taxon>
        <taxon>Nostocales</taxon>
        <taxon>Nodulariaceae</taxon>
        <taxon>Nodularia</taxon>
    </lineage>
</organism>
<evidence type="ECO:0000256" key="2">
    <source>
        <dbReference type="SAM" id="SignalP"/>
    </source>
</evidence>
<dbReference type="RefSeq" id="WP_063873252.1">
    <property type="nucleotide sequence ID" value="NZ_CAWMRI010000184.1"/>
</dbReference>
<comment type="caution">
    <text evidence="3">The sequence shown here is derived from an EMBL/GenBank/DDBJ whole genome shotgun (WGS) entry which is preliminary data.</text>
</comment>
<dbReference type="EMBL" id="LWAJ01000184">
    <property type="protein sequence ID" value="KZL49249.1"/>
    <property type="molecule type" value="Genomic_DNA"/>
</dbReference>
<proteinExistence type="predicted"/>
<dbReference type="Proteomes" id="UP000076555">
    <property type="component" value="Unassembled WGS sequence"/>
</dbReference>
<keyword evidence="2" id="KW-0732">Signal</keyword>
<evidence type="ECO:0000313" key="4">
    <source>
        <dbReference type="Proteomes" id="UP000076555"/>
    </source>
</evidence>
<feature type="region of interest" description="Disordered" evidence="1">
    <location>
        <begin position="30"/>
        <end position="64"/>
    </location>
</feature>
<sequence length="380" mass="41273">MYTARLIISFALLSSSLMSCTAVTESQSSQSLQNNDTINSETSAQTSQPKLTPDKPSLVSDKSNPKSQTILNEVISRQKSLQVCDFQFDSEAARESSQVYIGNNGQHLVQLLCFMAAYQGAFTFLRVDTTQPELKIEPLELEIAGFPEYDPKTKILSNASKFTGAGTCIQETQHYWNGNELKLISSELISQVPNGCEELGALTPSDNQLITTQSVGVAKLGMTLGKLKKVLGEGATFEPALLGVDAGEGMKVSQDGNVQYLLGFADQTTPITNNSQITMIRVENPNYRTTAGVGVGTPLKQAVAAYGQATLSYNLNNEAREYIKFARGLGADAGVLVRSNQWTLTDFAGIYPDNQSEFNQTQKYHDHAAIASITIRESKP</sequence>
<dbReference type="InterPro" id="IPR009560">
    <property type="entry name" value="DUF1176"/>
</dbReference>